<keyword evidence="2" id="KW-0472">Membrane</keyword>
<dbReference type="Pfam" id="PF05656">
    <property type="entry name" value="DUF805"/>
    <property type="match status" value="1"/>
</dbReference>
<feature type="transmembrane region" description="Helical" evidence="2">
    <location>
        <begin position="298"/>
        <end position="319"/>
    </location>
</feature>
<dbReference type="eggNOG" id="COG3152">
    <property type="taxonomic scope" value="Bacteria"/>
</dbReference>
<sequence length="343" mass="37895">MTDPNSAVPEQSPSQPNPNIQYQPPEQEDQQAQAKQSSTTSHPIQTAQPTPMPEYGQYAPTGSTPTPQYQAPAQHGGYAPQQQPYQPQQTPYTPQAQAQPYAAQQPYEQQQPYAQQQAYSPYGQQQQPYGQQMPYGQQQPSPQSGAPIPQGVPQYVSQSFIGDPSLDKPFYGISFGKAIARFYQKYATFSGRASRGEFWWAALFIMLVGFVLNIFTAFLPSPLPTIITTIWALSYAVPLAAVSVRRLHDGSHTGWWALIYFIPWGIQLVLNIVLPLFFPAVMPSLSFADLAYDSALLMAWGAFGLVTLVCDIVFLCFMASSSNPYGAAYDVPESGTEMPQNNR</sequence>
<protein>
    <submittedName>
        <fullName evidence="3">Membrane protein</fullName>
    </submittedName>
</protein>
<evidence type="ECO:0000256" key="2">
    <source>
        <dbReference type="SAM" id="Phobius"/>
    </source>
</evidence>
<keyword evidence="2" id="KW-1133">Transmembrane helix</keyword>
<evidence type="ECO:0000313" key="3">
    <source>
        <dbReference type="EMBL" id="KFJ05609.1"/>
    </source>
</evidence>
<dbReference type="Proteomes" id="UP000029080">
    <property type="component" value="Unassembled WGS sequence"/>
</dbReference>
<keyword evidence="4" id="KW-1185">Reference proteome</keyword>
<feature type="compositionally biased region" description="Low complexity" evidence="1">
    <location>
        <begin position="21"/>
        <end position="41"/>
    </location>
</feature>
<dbReference type="InterPro" id="IPR008523">
    <property type="entry name" value="DUF805"/>
</dbReference>
<evidence type="ECO:0000256" key="1">
    <source>
        <dbReference type="SAM" id="MobiDB-lite"/>
    </source>
</evidence>
<feature type="transmembrane region" description="Helical" evidence="2">
    <location>
        <begin position="256"/>
        <end position="278"/>
    </location>
</feature>
<comment type="caution">
    <text evidence="3">The sequence shown here is derived from an EMBL/GenBank/DDBJ whole genome shotgun (WGS) entry which is preliminary data.</text>
</comment>
<feature type="compositionally biased region" description="Low complexity" evidence="1">
    <location>
        <begin position="70"/>
        <end position="149"/>
    </location>
</feature>
<gene>
    <name evidence="3" type="ORF">BITS_0297</name>
</gene>
<name>A0A087ECV8_9BIFI</name>
<evidence type="ECO:0000313" key="4">
    <source>
        <dbReference type="Proteomes" id="UP000029080"/>
    </source>
</evidence>
<feature type="transmembrane region" description="Helical" evidence="2">
    <location>
        <begin position="198"/>
        <end position="219"/>
    </location>
</feature>
<dbReference type="EMBL" id="JGZU01000015">
    <property type="protein sequence ID" value="KFJ05609.1"/>
    <property type="molecule type" value="Genomic_DNA"/>
</dbReference>
<accession>A0A087ECV8</accession>
<dbReference type="AlphaFoldDB" id="A0A087ECV8"/>
<dbReference type="GO" id="GO:0005886">
    <property type="term" value="C:plasma membrane"/>
    <property type="evidence" value="ECO:0007669"/>
    <property type="project" value="TreeGrafter"/>
</dbReference>
<dbReference type="STRING" id="356829.BITS_0297"/>
<organism evidence="3 4">
    <name type="scientific">Bifidobacterium tsurumiense</name>
    <dbReference type="NCBI Taxonomy" id="356829"/>
    <lineage>
        <taxon>Bacteria</taxon>
        <taxon>Bacillati</taxon>
        <taxon>Actinomycetota</taxon>
        <taxon>Actinomycetes</taxon>
        <taxon>Bifidobacteriales</taxon>
        <taxon>Bifidobacteriaceae</taxon>
        <taxon>Bifidobacterium</taxon>
    </lineage>
</organism>
<dbReference type="PANTHER" id="PTHR34980:SF2">
    <property type="entry name" value="INNER MEMBRANE PROTEIN YHAH-RELATED"/>
    <property type="match status" value="1"/>
</dbReference>
<reference evidence="3 4" key="1">
    <citation type="submission" date="2014-03" db="EMBL/GenBank/DDBJ databases">
        <title>Genomics of Bifidobacteria.</title>
        <authorList>
            <person name="Ventura M."/>
            <person name="Milani C."/>
            <person name="Lugli G.A."/>
        </authorList>
    </citation>
    <scope>NUCLEOTIDE SEQUENCE [LARGE SCALE GENOMIC DNA]</scope>
    <source>
        <strain evidence="3 4">JCM 13495</strain>
    </source>
</reference>
<dbReference type="PANTHER" id="PTHR34980">
    <property type="entry name" value="INNER MEMBRANE PROTEIN-RELATED-RELATED"/>
    <property type="match status" value="1"/>
</dbReference>
<feature type="transmembrane region" description="Helical" evidence="2">
    <location>
        <begin position="225"/>
        <end position="244"/>
    </location>
</feature>
<keyword evidence="2" id="KW-0812">Transmembrane</keyword>
<proteinExistence type="predicted"/>
<feature type="region of interest" description="Disordered" evidence="1">
    <location>
        <begin position="1"/>
        <end position="149"/>
    </location>
</feature>
<feature type="compositionally biased region" description="Polar residues" evidence="1">
    <location>
        <begin position="1"/>
        <end position="20"/>
    </location>
</feature>
<feature type="compositionally biased region" description="Polar residues" evidence="1">
    <location>
        <begin position="60"/>
        <end position="69"/>
    </location>
</feature>